<dbReference type="InterPro" id="IPR043502">
    <property type="entry name" value="DNA/RNA_pol_sf"/>
</dbReference>
<protein>
    <submittedName>
        <fullName evidence="3">Sodium/hydrogen exchanger 6</fullName>
    </submittedName>
</protein>
<dbReference type="PANTHER" id="PTHR33116">
    <property type="entry name" value="REVERSE TRANSCRIPTASE ZINC-BINDING DOMAIN-CONTAINING PROTEIN-RELATED-RELATED"/>
    <property type="match status" value="1"/>
</dbReference>
<dbReference type="PROSITE" id="PS50878">
    <property type="entry name" value="RT_POL"/>
    <property type="match status" value="1"/>
</dbReference>
<gene>
    <name evidence="3" type="ORF">Tco_0821331</name>
</gene>
<sequence length="687" mass="78917">MQNRPWVLLGDFNDALNLEDHSSSGYEPNTAMREFKEYVQAMEIDRIMGNLQFNEDFPGSFVIFQPYHILDHSLCVLRIPTRLKGLKSPFCKLLHNHGNLHEHVNKIRVELDEAHKAIDRDPSLSTLRKEHAHYLLAFKEAQLDEERFLKQKAKVPGAFVNHYNQFLGAKGATNHLDDHGLFIRILDTSKADFMVRDVTNDEVKSVIFSMGDDRATGPDRISDNILLMQELMRNYHRRHGPPRCAFKVDIQKAYDTVDWKFLESILVGFGFHPKMVQWIMVCVSGASYSISVNGNLHGWFKGKRGLRQGDPLSPYLFTLVMEILNLMLQRRVHNSDEFQYHHLCDQERIINLCFSDDLFLFSRGHLSLVSVIMDALEEFKQVSGLVPSIPKSTTFFCNVPNAKAFILNSMPFAEGALSVRYLGVPLISSRLLYLGCKILVEKLESRVNDWRNKFLSLAGQQLMHGFLWCQGEMKKGKAKVAWDSVYMPKHEGGLKVMLVGDGVSFSKFVLRSDPLFGIRFTMVNLHLFGLIDRDGHDWLSRFPVMVQLQVPLLLDDIDDVILWHDWDGVLRPFSVWSKVCVLYDMDAISPCLIDVAFIVPISKGKTVISILSRVVIAAISYYIWLERNGRLFKKKTSSPDQIVDVILSMVQLKLVTFKFKKMSTRSRLLLDQWKIPSHCIVHDENTR</sequence>
<keyword evidence="1" id="KW-1133">Transmembrane helix</keyword>
<evidence type="ECO:0000313" key="4">
    <source>
        <dbReference type="Proteomes" id="UP001151760"/>
    </source>
</evidence>
<keyword evidence="4" id="KW-1185">Reference proteome</keyword>
<feature type="transmembrane region" description="Helical" evidence="1">
    <location>
        <begin position="607"/>
        <end position="625"/>
    </location>
</feature>
<feature type="domain" description="Reverse transcriptase" evidence="2">
    <location>
        <begin position="179"/>
        <end position="426"/>
    </location>
</feature>
<evidence type="ECO:0000313" key="3">
    <source>
        <dbReference type="EMBL" id="GJT00162.1"/>
    </source>
</evidence>
<dbReference type="Proteomes" id="UP001151760">
    <property type="component" value="Unassembled WGS sequence"/>
</dbReference>
<evidence type="ECO:0000259" key="2">
    <source>
        <dbReference type="PROSITE" id="PS50878"/>
    </source>
</evidence>
<keyword evidence="1" id="KW-0472">Membrane</keyword>
<reference evidence="3" key="1">
    <citation type="journal article" date="2022" name="Int. J. Mol. Sci.">
        <title>Draft Genome of Tanacetum Coccineum: Genomic Comparison of Closely Related Tanacetum-Family Plants.</title>
        <authorList>
            <person name="Yamashiro T."/>
            <person name="Shiraishi A."/>
            <person name="Nakayama K."/>
            <person name="Satake H."/>
        </authorList>
    </citation>
    <scope>NUCLEOTIDE SEQUENCE</scope>
</reference>
<comment type="caution">
    <text evidence="3">The sequence shown here is derived from an EMBL/GenBank/DDBJ whole genome shotgun (WGS) entry which is preliminary data.</text>
</comment>
<accession>A0ABQ5AF37</accession>
<dbReference type="SUPFAM" id="SSF56672">
    <property type="entry name" value="DNA/RNA polymerases"/>
    <property type="match status" value="1"/>
</dbReference>
<reference evidence="3" key="2">
    <citation type="submission" date="2022-01" db="EMBL/GenBank/DDBJ databases">
        <authorList>
            <person name="Yamashiro T."/>
            <person name="Shiraishi A."/>
            <person name="Satake H."/>
            <person name="Nakayama K."/>
        </authorList>
    </citation>
    <scope>NUCLEOTIDE SEQUENCE</scope>
</reference>
<proteinExistence type="predicted"/>
<dbReference type="Pfam" id="PF00078">
    <property type="entry name" value="RVT_1"/>
    <property type="match status" value="1"/>
</dbReference>
<evidence type="ECO:0000256" key="1">
    <source>
        <dbReference type="SAM" id="Phobius"/>
    </source>
</evidence>
<dbReference type="PANTHER" id="PTHR33116:SF78">
    <property type="entry name" value="OS12G0587133 PROTEIN"/>
    <property type="match status" value="1"/>
</dbReference>
<dbReference type="InterPro" id="IPR000477">
    <property type="entry name" value="RT_dom"/>
</dbReference>
<name>A0ABQ5AF37_9ASTR</name>
<organism evidence="3 4">
    <name type="scientific">Tanacetum coccineum</name>
    <dbReference type="NCBI Taxonomy" id="301880"/>
    <lineage>
        <taxon>Eukaryota</taxon>
        <taxon>Viridiplantae</taxon>
        <taxon>Streptophyta</taxon>
        <taxon>Embryophyta</taxon>
        <taxon>Tracheophyta</taxon>
        <taxon>Spermatophyta</taxon>
        <taxon>Magnoliopsida</taxon>
        <taxon>eudicotyledons</taxon>
        <taxon>Gunneridae</taxon>
        <taxon>Pentapetalae</taxon>
        <taxon>asterids</taxon>
        <taxon>campanulids</taxon>
        <taxon>Asterales</taxon>
        <taxon>Asteraceae</taxon>
        <taxon>Asteroideae</taxon>
        <taxon>Anthemideae</taxon>
        <taxon>Anthemidinae</taxon>
        <taxon>Tanacetum</taxon>
    </lineage>
</organism>
<dbReference type="CDD" id="cd01650">
    <property type="entry name" value="RT_nLTR_like"/>
    <property type="match status" value="1"/>
</dbReference>
<dbReference type="EMBL" id="BQNB010012173">
    <property type="protein sequence ID" value="GJT00162.1"/>
    <property type="molecule type" value="Genomic_DNA"/>
</dbReference>
<keyword evidence="1" id="KW-0812">Transmembrane</keyword>